<gene>
    <name evidence="2" type="ORF">HCT48_04405</name>
</gene>
<evidence type="ECO:0000256" key="1">
    <source>
        <dbReference type="SAM" id="SignalP"/>
    </source>
</evidence>
<dbReference type="EMBL" id="JAATLM010000001">
    <property type="protein sequence ID" value="NIZ69455.1"/>
    <property type="molecule type" value="Genomic_DNA"/>
</dbReference>
<keyword evidence="3" id="KW-1185">Reference proteome</keyword>
<dbReference type="Proteomes" id="UP000778951">
    <property type="component" value="Unassembled WGS sequence"/>
</dbReference>
<proteinExistence type="predicted"/>
<evidence type="ECO:0000313" key="3">
    <source>
        <dbReference type="Proteomes" id="UP000778951"/>
    </source>
</evidence>
<dbReference type="RefSeq" id="WP_167695545.1">
    <property type="nucleotide sequence ID" value="NZ_CP118181.1"/>
</dbReference>
<feature type="signal peptide" evidence="1">
    <location>
        <begin position="1"/>
        <end position="22"/>
    </location>
</feature>
<protein>
    <recommendedName>
        <fullName evidence="4">Lipoprotein</fullName>
    </recommendedName>
</protein>
<evidence type="ECO:0000313" key="2">
    <source>
        <dbReference type="EMBL" id="NIZ69455.1"/>
    </source>
</evidence>
<accession>A0A968KUT5</accession>
<keyword evidence="1" id="KW-0732">Signal</keyword>
<evidence type="ECO:0008006" key="4">
    <source>
        <dbReference type="Google" id="ProtNLM"/>
    </source>
</evidence>
<comment type="caution">
    <text evidence="2">The sequence shown here is derived from an EMBL/GenBank/DDBJ whole genome shotgun (WGS) entry which is preliminary data.</text>
</comment>
<sequence length="205" mass="23000">MKKIYFLASVALLLLLGCKKPADVDDTPNTEITMDGDVITVASSPISNPHKMEIYGFAVNRKDLATFNKQLNSNQYGFKVAKGEEMVDYDAMWEKFYARYAEVMRTHADYTGGVITLDVTTGKVTVAGQSIRVRELGYIFTPTKEIPIGSGVATLLNAKVDEEYYVVWLLVTHGTTDEHDLVTITHLNKEPAMQERSVYRIVPRK</sequence>
<reference evidence="2" key="1">
    <citation type="submission" date="2020-03" db="EMBL/GenBank/DDBJ databases">
        <title>Spirochaetal bacteria isolated from arthropods constitute a novel genus Entomospira genus novum within the order Spirochaetales.</title>
        <authorList>
            <person name="Grana-Miraglia L."/>
            <person name="Sikutova S."/>
            <person name="Fingerle V."/>
            <person name="Sing A."/>
            <person name="Castillo-Ramirez S."/>
            <person name="Margos G."/>
            <person name="Rudolf I."/>
        </authorList>
    </citation>
    <scope>NUCLEOTIDE SEQUENCE</scope>
    <source>
        <strain evidence="2">BR149</strain>
    </source>
</reference>
<dbReference type="PROSITE" id="PS51257">
    <property type="entry name" value="PROKAR_LIPOPROTEIN"/>
    <property type="match status" value="1"/>
</dbReference>
<feature type="chain" id="PRO_5037960902" description="Lipoprotein" evidence="1">
    <location>
        <begin position="23"/>
        <end position="205"/>
    </location>
</feature>
<dbReference type="AlphaFoldDB" id="A0A968KUT5"/>
<organism evidence="2 3">
    <name type="scientific">Entomospira culicis</name>
    <dbReference type="NCBI Taxonomy" id="2719989"/>
    <lineage>
        <taxon>Bacteria</taxon>
        <taxon>Pseudomonadati</taxon>
        <taxon>Spirochaetota</taxon>
        <taxon>Spirochaetia</taxon>
        <taxon>Spirochaetales</taxon>
        <taxon>Spirochaetaceae</taxon>
        <taxon>Entomospira</taxon>
    </lineage>
</organism>
<name>A0A968KUT5_9SPIO</name>